<reference evidence="4" key="1">
    <citation type="journal article" date="2020" name="Stud. Mycol.">
        <title>101 Dothideomycetes genomes: a test case for predicting lifestyles and emergence of pathogens.</title>
        <authorList>
            <person name="Haridas S."/>
            <person name="Albert R."/>
            <person name="Binder M."/>
            <person name="Bloem J."/>
            <person name="Labutti K."/>
            <person name="Salamov A."/>
            <person name="Andreopoulos B."/>
            <person name="Baker S."/>
            <person name="Barry K."/>
            <person name="Bills G."/>
            <person name="Bluhm B."/>
            <person name="Cannon C."/>
            <person name="Castanera R."/>
            <person name="Culley D."/>
            <person name="Daum C."/>
            <person name="Ezra D."/>
            <person name="Gonzalez J."/>
            <person name="Henrissat B."/>
            <person name="Kuo A."/>
            <person name="Liang C."/>
            <person name="Lipzen A."/>
            <person name="Lutzoni F."/>
            <person name="Magnuson J."/>
            <person name="Mondo S."/>
            <person name="Nolan M."/>
            <person name="Ohm R."/>
            <person name="Pangilinan J."/>
            <person name="Park H.-J."/>
            <person name="Ramirez L."/>
            <person name="Alfaro M."/>
            <person name="Sun H."/>
            <person name="Tritt A."/>
            <person name="Yoshinaga Y."/>
            <person name="Zwiers L.-H."/>
            <person name="Turgeon B."/>
            <person name="Goodwin S."/>
            <person name="Spatafora J."/>
            <person name="Crous P."/>
            <person name="Grigoriev I."/>
        </authorList>
    </citation>
    <scope>NUCLEOTIDE SEQUENCE</scope>
    <source>
        <strain evidence="4">CBS 269.34</strain>
    </source>
</reference>
<dbReference type="AlphaFoldDB" id="A0A6A6QJR2"/>
<keyword evidence="5" id="KW-1185">Reference proteome</keyword>
<feature type="compositionally biased region" description="Polar residues" evidence="2">
    <location>
        <begin position="683"/>
        <end position="703"/>
    </location>
</feature>
<protein>
    <recommendedName>
        <fullName evidence="3">DUF4048 domain-containing protein</fullName>
    </recommendedName>
</protein>
<keyword evidence="1" id="KW-0175">Coiled coil</keyword>
<organism evidence="4 5">
    <name type="scientific">Lophium mytilinum</name>
    <dbReference type="NCBI Taxonomy" id="390894"/>
    <lineage>
        <taxon>Eukaryota</taxon>
        <taxon>Fungi</taxon>
        <taxon>Dikarya</taxon>
        <taxon>Ascomycota</taxon>
        <taxon>Pezizomycotina</taxon>
        <taxon>Dothideomycetes</taxon>
        <taxon>Pleosporomycetidae</taxon>
        <taxon>Mytilinidiales</taxon>
        <taxon>Mytilinidiaceae</taxon>
        <taxon>Lophium</taxon>
    </lineage>
</organism>
<dbReference type="Proteomes" id="UP000799750">
    <property type="component" value="Unassembled WGS sequence"/>
</dbReference>
<evidence type="ECO:0000313" key="4">
    <source>
        <dbReference type="EMBL" id="KAF2492501.1"/>
    </source>
</evidence>
<dbReference type="EMBL" id="MU004194">
    <property type="protein sequence ID" value="KAF2492501.1"/>
    <property type="molecule type" value="Genomic_DNA"/>
</dbReference>
<evidence type="ECO:0000256" key="1">
    <source>
        <dbReference type="SAM" id="Coils"/>
    </source>
</evidence>
<sequence>MELLDRKMQQAIAKDPAATPGLAASEMHHRVPCRAGRWLLGSGLCSRRRPFTGRKTTCCPFGLVTSSLERYPGVQSRCVPDTDFSHPETAVLAATLLLPALVSPGIAGGGSLLYHRPPGPPSVGTSQWTAVLATLADARQNSSHRGLRTRSDARCCRSAAVHVGAAARMVEALCTQGSGQTGCDRGAPVARRHAGFVDSHQPATRRTPTHSPRAQPVPSRIITREILFCTTSPHARVARPHRTFIPLLFTPRYVPNASGMGFCCFGSSSLKSWLSLLRGRLLLRLIGLPIALFAWHLELYGYSSTSLFLHRLSRYLQLPIFLNFLLDHGVGDVCYIGGITHYDPKLALADMARKRSATQATPEPASGGAASPRAPPPAEHIAAPSTPFTTNTLSHPSPSTTSHPSHSRSMSSADLVRDGKRLSLNFPVTPAAGSTSPSRSRPQSWVATPITSPEILPSPTEGSFLTVLAAQERRVLELKEELNKAERDLVDLKKQWTRHEGLKQRNEVRRVQQLQPLNTGLANVAADDDDQDGSSAWMQKEMERRKALLSNTKTSQRKVFSGSRHTRTLSLLSPDKVTYTPSFPQPADVRQSLDETLKRQPLTRTSTAPDIATTIANSIKDERYDLSSIQRDILLQTGKRVAIDLKDGLMTFLEDLRQATVGDEAIQQLDDSEGRPNAKRQSSKASLKSGRPSLNRNASLSNKHSGEDTNLIDISESFWKENGLDEPKAVTSTKVKKTAKKTPQTPQKSSQKINDGFEDSWDTWDTPNEQHTTESSNESDSEDSARSSPRTSTSSTGLGVATPDTTSNRNSIPWPDLVKLSPNNLKRTASHLMKEWEKSLTPPAESREASHASGDYVGRSASPVRKA</sequence>
<feature type="compositionally biased region" description="Low complexity" evidence="2">
    <location>
        <begin position="360"/>
        <end position="372"/>
    </location>
</feature>
<feature type="region of interest" description="Disordered" evidence="2">
    <location>
        <begin position="728"/>
        <end position="867"/>
    </location>
</feature>
<dbReference type="InterPro" id="IPR025122">
    <property type="entry name" value="DUF4048"/>
</dbReference>
<feature type="domain" description="DUF4048" evidence="3">
    <location>
        <begin position="565"/>
        <end position="777"/>
    </location>
</feature>
<evidence type="ECO:0000259" key="3">
    <source>
        <dbReference type="Pfam" id="PF13257"/>
    </source>
</evidence>
<feature type="region of interest" description="Disordered" evidence="2">
    <location>
        <begin position="667"/>
        <end position="708"/>
    </location>
</feature>
<dbReference type="Pfam" id="PF13257">
    <property type="entry name" value="DUF4048"/>
    <property type="match status" value="1"/>
</dbReference>
<feature type="region of interest" description="Disordered" evidence="2">
    <location>
        <begin position="353"/>
        <end position="445"/>
    </location>
</feature>
<evidence type="ECO:0000256" key="2">
    <source>
        <dbReference type="SAM" id="MobiDB-lite"/>
    </source>
</evidence>
<feature type="compositionally biased region" description="Low complexity" evidence="2">
    <location>
        <begin position="786"/>
        <end position="796"/>
    </location>
</feature>
<feature type="coiled-coil region" evidence="1">
    <location>
        <begin position="468"/>
        <end position="495"/>
    </location>
</feature>
<feature type="compositionally biased region" description="Polar residues" evidence="2">
    <location>
        <begin position="432"/>
        <end position="445"/>
    </location>
</feature>
<name>A0A6A6QJR2_9PEZI</name>
<proteinExistence type="predicted"/>
<feature type="compositionally biased region" description="Low complexity" evidence="2">
    <location>
        <begin position="389"/>
        <end position="412"/>
    </location>
</feature>
<evidence type="ECO:0000313" key="5">
    <source>
        <dbReference type="Proteomes" id="UP000799750"/>
    </source>
</evidence>
<gene>
    <name evidence="4" type="ORF">BU16DRAFT_584576</name>
</gene>
<accession>A0A6A6QJR2</accession>
<dbReference type="OrthoDB" id="4097086at2759"/>